<proteinExistence type="inferred from homology"/>
<dbReference type="PANTHER" id="PTHR33420:SF14">
    <property type="entry name" value="TYPE 1 FIMBRIN D-MANNOSE SPECIFIC ADHESIN"/>
    <property type="match status" value="1"/>
</dbReference>
<dbReference type="Proteomes" id="UP000076825">
    <property type="component" value="Chromosome 1"/>
</dbReference>
<dbReference type="Pfam" id="PF00419">
    <property type="entry name" value="Fimbrial"/>
    <property type="match status" value="1"/>
</dbReference>
<comment type="similarity">
    <text evidence="2">Belongs to the fimbrial protein family.</text>
</comment>
<comment type="subcellular location">
    <subcellularLocation>
        <location evidence="1">Fimbrium</location>
    </subcellularLocation>
</comment>
<name>A0A157QQ37_9BORD</name>
<dbReference type="KEGG" id="btrm:SAMEA390648701842"/>
<dbReference type="PATRIC" id="fig|123899.6.peg.1829"/>
<evidence type="ECO:0000256" key="4">
    <source>
        <dbReference type="SAM" id="SignalP"/>
    </source>
</evidence>
<dbReference type="InterPro" id="IPR008966">
    <property type="entry name" value="Adhesion_dom_sf"/>
</dbReference>
<dbReference type="AlphaFoldDB" id="A0A157QQ37"/>
<dbReference type="PANTHER" id="PTHR33420">
    <property type="entry name" value="FIMBRIAL SUBUNIT ELFA-RELATED"/>
    <property type="match status" value="1"/>
</dbReference>
<dbReference type="RefSeq" id="WP_081694981.1">
    <property type="nucleotide sequence ID" value="NZ_CP016340.1"/>
</dbReference>
<dbReference type="InterPro" id="IPR000259">
    <property type="entry name" value="Adhesion_dom_fimbrial"/>
</dbReference>
<evidence type="ECO:0000256" key="2">
    <source>
        <dbReference type="ARBA" id="ARBA00006671"/>
    </source>
</evidence>
<evidence type="ECO:0000256" key="1">
    <source>
        <dbReference type="ARBA" id="ARBA00004561"/>
    </source>
</evidence>
<dbReference type="OrthoDB" id="6466381at2"/>
<keyword evidence="7" id="KW-1185">Reference proteome</keyword>
<dbReference type="EMBL" id="LT546645">
    <property type="protein sequence ID" value="SAI69568.1"/>
    <property type="molecule type" value="Genomic_DNA"/>
</dbReference>
<dbReference type="SUPFAM" id="SSF49401">
    <property type="entry name" value="Bacterial adhesins"/>
    <property type="match status" value="1"/>
</dbReference>
<gene>
    <name evidence="6" type="ORF">SAMEA3906487_01842</name>
</gene>
<organism evidence="6 7">
    <name type="scientific">Bordetella trematum</name>
    <dbReference type="NCBI Taxonomy" id="123899"/>
    <lineage>
        <taxon>Bacteria</taxon>
        <taxon>Pseudomonadati</taxon>
        <taxon>Pseudomonadota</taxon>
        <taxon>Betaproteobacteria</taxon>
        <taxon>Burkholderiales</taxon>
        <taxon>Alcaligenaceae</taxon>
        <taxon>Bordetella</taxon>
    </lineage>
</organism>
<reference evidence="6 7" key="1">
    <citation type="submission" date="2016-04" db="EMBL/GenBank/DDBJ databases">
        <authorList>
            <consortium name="Pathogen Informatics"/>
        </authorList>
    </citation>
    <scope>NUCLEOTIDE SEQUENCE [LARGE SCALE GENOMIC DNA]</scope>
    <source>
        <strain evidence="6 7">H044680328</strain>
    </source>
</reference>
<protein>
    <submittedName>
        <fullName evidence="6">Fimbrial subunit</fullName>
    </submittedName>
</protein>
<feature type="signal peptide" evidence="4">
    <location>
        <begin position="1"/>
        <end position="23"/>
    </location>
</feature>
<evidence type="ECO:0000313" key="7">
    <source>
        <dbReference type="Proteomes" id="UP000076825"/>
    </source>
</evidence>
<evidence type="ECO:0000313" key="6">
    <source>
        <dbReference type="EMBL" id="SAI69568.1"/>
    </source>
</evidence>
<dbReference type="eggNOG" id="COG3539">
    <property type="taxonomic scope" value="Bacteria"/>
</dbReference>
<dbReference type="InterPro" id="IPR050263">
    <property type="entry name" value="Bact_Fimbrial_Adh_Pro"/>
</dbReference>
<keyword evidence="3" id="KW-0281">Fimbrium</keyword>
<evidence type="ECO:0000259" key="5">
    <source>
        <dbReference type="Pfam" id="PF00419"/>
    </source>
</evidence>
<dbReference type="GO" id="GO:0043709">
    <property type="term" value="P:cell adhesion involved in single-species biofilm formation"/>
    <property type="evidence" value="ECO:0007669"/>
    <property type="project" value="TreeGrafter"/>
</dbReference>
<dbReference type="STRING" id="123899.SAMEA3906487_01842"/>
<feature type="chain" id="PRO_5009816646" evidence="4">
    <location>
        <begin position="24"/>
        <end position="184"/>
    </location>
</feature>
<evidence type="ECO:0000256" key="3">
    <source>
        <dbReference type="ARBA" id="ARBA00023263"/>
    </source>
</evidence>
<feature type="domain" description="Fimbrial-type adhesion" evidence="5">
    <location>
        <begin position="34"/>
        <end position="183"/>
    </location>
</feature>
<dbReference type="InterPro" id="IPR036937">
    <property type="entry name" value="Adhesion_dom_fimbrial_sf"/>
</dbReference>
<dbReference type="GO" id="GO:0009289">
    <property type="term" value="C:pilus"/>
    <property type="evidence" value="ECO:0007669"/>
    <property type="project" value="UniProtKB-SubCell"/>
</dbReference>
<accession>A0A157QQ37</accession>
<dbReference type="Gene3D" id="2.60.40.1090">
    <property type="entry name" value="Fimbrial-type adhesion domain"/>
    <property type="match status" value="1"/>
</dbReference>
<dbReference type="GeneID" id="56590877"/>
<sequence>MRRCIAKAGKPFLVMALSMVSGAAWSQATLTINANLTTVPCTVSTETVIFGEVPTNEFKPGGGMGTNFERNVALTIGGCEVATLRSASLKFTGITVSQIPNGTGLALTPVADGAEGLAITLTNNDAVHGTLGQAIRFDGTETYALNVSSGKNTYEFKAAYVRVPGVPLKPGPADSSVLVTLTYS</sequence>
<keyword evidence="4" id="KW-0732">Signal</keyword>